<feature type="chain" id="PRO_5013756252" evidence="1">
    <location>
        <begin position="22"/>
        <end position="205"/>
    </location>
</feature>
<organism evidence="2 3">
    <name type="scientific">Armillaria solidipes</name>
    <dbReference type="NCBI Taxonomy" id="1076256"/>
    <lineage>
        <taxon>Eukaryota</taxon>
        <taxon>Fungi</taxon>
        <taxon>Dikarya</taxon>
        <taxon>Basidiomycota</taxon>
        <taxon>Agaricomycotina</taxon>
        <taxon>Agaricomycetes</taxon>
        <taxon>Agaricomycetidae</taxon>
        <taxon>Agaricales</taxon>
        <taxon>Marasmiineae</taxon>
        <taxon>Physalacriaceae</taxon>
        <taxon>Armillaria</taxon>
    </lineage>
</organism>
<proteinExistence type="predicted"/>
<evidence type="ECO:0000313" key="3">
    <source>
        <dbReference type="Proteomes" id="UP000218334"/>
    </source>
</evidence>
<protein>
    <submittedName>
        <fullName evidence="2">Uncharacterized protein</fullName>
    </submittedName>
</protein>
<gene>
    <name evidence="2" type="ORF">ARMSODRAFT_976257</name>
</gene>
<evidence type="ECO:0000256" key="1">
    <source>
        <dbReference type="SAM" id="SignalP"/>
    </source>
</evidence>
<dbReference type="AlphaFoldDB" id="A0A2H3BPK2"/>
<accession>A0A2H3BPK2</accession>
<evidence type="ECO:0000313" key="2">
    <source>
        <dbReference type="EMBL" id="PBK67968.1"/>
    </source>
</evidence>
<feature type="signal peptide" evidence="1">
    <location>
        <begin position="1"/>
        <end position="21"/>
    </location>
</feature>
<dbReference type="Proteomes" id="UP000218334">
    <property type="component" value="Unassembled WGS sequence"/>
</dbReference>
<keyword evidence="3" id="KW-1185">Reference proteome</keyword>
<name>A0A2H3BPK2_9AGAR</name>
<dbReference type="EMBL" id="KZ293434">
    <property type="protein sequence ID" value="PBK67968.1"/>
    <property type="molecule type" value="Genomic_DNA"/>
</dbReference>
<sequence length="205" mass="22548">MYSSTILFFSALFFTAAPLAARGWCTPNFEGAAVTVVWNNTLSWSASPAVGAPIIASTLPSKFFFQQNGDDPDVTYTINLSDENFHRTVDNVNFAAEYDGQRFFIDNVDWSGTNENQKWRVLCSTCATDISQQKGIVASNCQITSKTDSLCVTEETGPGPLTLYYCVSHGGHGQYLEFDFSTNFHQVKGSPILGFSTQRKIKFGG</sequence>
<keyword evidence="1" id="KW-0732">Signal</keyword>
<reference evidence="3" key="1">
    <citation type="journal article" date="2017" name="Nat. Ecol. Evol.">
        <title>Genome expansion and lineage-specific genetic innovations in the forest pathogenic fungi Armillaria.</title>
        <authorList>
            <person name="Sipos G."/>
            <person name="Prasanna A.N."/>
            <person name="Walter M.C."/>
            <person name="O'Connor E."/>
            <person name="Balint B."/>
            <person name="Krizsan K."/>
            <person name="Kiss B."/>
            <person name="Hess J."/>
            <person name="Varga T."/>
            <person name="Slot J."/>
            <person name="Riley R."/>
            <person name="Boka B."/>
            <person name="Rigling D."/>
            <person name="Barry K."/>
            <person name="Lee J."/>
            <person name="Mihaltcheva S."/>
            <person name="LaButti K."/>
            <person name="Lipzen A."/>
            <person name="Waldron R."/>
            <person name="Moloney N.M."/>
            <person name="Sperisen C."/>
            <person name="Kredics L."/>
            <person name="Vagvoelgyi C."/>
            <person name="Patrignani A."/>
            <person name="Fitzpatrick D."/>
            <person name="Nagy I."/>
            <person name="Doyle S."/>
            <person name="Anderson J.B."/>
            <person name="Grigoriev I.V."/>
            <person name="Gueldener U."/>
            <person name="Muensterkoetter M."/>
            <person name="Nagy L.G."/>
        </authorList>
    </citation>
    <scope>NUCLEOTIDE SEQUENCE [LARGE SCALE GENOMIC DNA]</scope>
    <source>
        <strain evidence="3">28-4</strain>
    </source>
</reference>